<protein>
    <submittedName>
        <fullName evidence="2">Uncharacterized protein</fullName>
    </submittedName>
</protein>
<accession>A0A8D8YV04</accession>
<dbReference type="EMBL" id="HBUF01396495">
    <property type="protein sequence ID" value="CAG6735679.1"/>
    <property type="molecule type" value="Transcribed_RNA"/>
</dbReference>
<feature type="transmembrane region" description="Helical" evidence="1">
    <location>
        <begin position="62"/>
        <end position="81"/>
    </location>
</feature>
<organism evidence="2">
    <name type="scientific">Cacopsylla melanoneura</name>
    <dbReference type="NCBI Taxonomy" id="428564"/>
    <lineage>
        <taxon>Eukaryota</taxon>
        <taxon>Metazoa</taxon>
        <taxon>Ecdysozoa</taxon>
        <taxon>Arthropoda</taxon>
        <taxon>Hexapoda</taxon>
        <taxon>Insecta</taxon>
        <taxon>Pterygota</taxon>
        <taxon>Neoptera</taxon>
        <taxon>Paraneoptera</taxon>
        <taxon>Hemiptera</taxon>
        <taxon>Sternorrhyncha</taxon>
        <taxon>Psylloidea</taxon>
        <taxon>Psyllidae</taxon>
        <taxon>Psyllinae</taxon>
        <taxon>Cacopsylla</taxon>
    </lineage>
</organism>
<keyword evidence="1" id="KW-0472">Membrane</keyword>
<name>A0A8D8YV04_9HEMI</name>
<sequence>MLVSSESYHWVSSISSLTHCLPCLFPSSMLVSSESYHWVSSISSLTQGLLVCFPVHAGGFRILPLGFIYFFIDTLSALFISQSMLEGSESYHWVSSVSSLSLVDKKYPFFDWIISTRQQKS</sequence>
<keyword evidence="1" id="KW-1133">Transmembrane helix</keyword>
<keyword evidence="1" id="KW-0812">Transmembrane</keyword>
<reference evidence="2" key="1">
    <citation type="submission" date="2021-05" db="EMBL/GenBank/DDBJ databases">
        <authorList>
            <person name="Alioto T."/>
            <person name="Alioto T."/>
            <person name="Gomez Garrido J."/>
        </authorList>
    </citation>
    <scope>NUCLEOTIDE SEQUENCE</scope>
</reference>
<evidence type="ECO:0000256" key="1">
    <source>
        <dbReference type="SAM" id="Phobius"/>
    </source>
</evidence>
<proteinExistence type="predicted"/>
<evidence type="ECO:0000313" key="2">
    <source>
        <dbReference type="EMBL" id="CAG6735679.1"/>
    </source>
</evidence>
<dbReference type="AlphaFoldDB" id="A0A8D8YV04"/>